<name>A0A139AHJ8_GONPJ</name>
<evidence type="ECO:0008006" key="5">
    <source>
        <dbReference type="Google" id="ProtNLM"/>
    </source>
</evidence>
<keyword evidence="1" id="KW-0521">NADP</keyword>
<protein>
    <recommendedName>
        <fullName evidence="5">NmrA-like domain-containing protein</fullName>
    </recommendedName>
</protein>
<evidence type="ECO:0000256" key="1">
    <source>
        <dbReference type="ARBA" id="ARBA00022857"/>
    </source>
</evidence>
<dbReference type="Gene3D" id="3.40.50.720">
    <property type="entry name" value="NAD(P)-binding Rossmann-like Domain"/>
    <property type="match status" value="1"/>
</dbReference>
<proteinExistence type="predicted"/>
<dbReference type="InterPro" id="IPR051609">
    <property type="entry name" value="NmrA/Isoflavone_reductase-like"/>
</dbReference>
<dbReference type="OrthoDB" id="2109383at2759"/>
<evidence type="ECO:0000313" key="3">
    <source>
        <dbReference type="EMBL" id="KXS16208.1"/>
    </source>
</evidence>
<dbReference type="PANTHER" id="PTHR47706:SF7">
    <property type="entry name" value="CIPA-LIKE, PUTATIVE (AFU_ORTHOLOGUE AFUA_1G01630)-RELATED"/>
    <property type="match status" value="1"/>
</dbReference>
<dbReference type="AlphaFoldDB" id="A0A139AHJ8"/>
<dbReference type="EMBL" id="KQ965756">
    <property type="protein sequence ID" value="KXS16208.1"/>
    <property type="molecule type" value="Genomic_DNA"/>
</dbReference>
<dbReference type="PANTHER" id="PTHR47706">
    <property type="entry name" value="NMRA-LIKE FAMILY PROTEIN"/>
    <property type="match status" value="1"/>
</dbReference>
<dbReference type="GO" id="GO:0016491">
    <property type="term" value="F:oxidoreductase activity"/>
    <property type="evidence" value="ECO:0007669"/>
    <property type="project" value="UniProtKB-KW"/>
</dbReference>
<keyword evidence="2" id="KW-0560">Oxidoreductase</keyword>
<dbReference type="SUPFAM" id="SSF51735">
    <property type="entry name" value="NAD(P)-binding Rossmann-fold domains"/>
    <property type="match status" value="1"/>
</dbReference>
<reference evidence="3 4" key="1">
    <citation type="journal article" date="2015" name="Genome Biol. Evol.">
        <title>Phylogenomic analyses indicate that early fungi evolved digesting cell walls of algal ancestors of land plants.</title>
        <authorList>
            <person name="Chang Y."/>
            <person name="Wang S."/>
            <person name="Sekimoto S."/>
            <person name="Aerts A.L."/>
            <person name="Choi C."/>
            <person name="Clum A."/>
            <person name="LaButti K.M."/>
            <person name="Lindquist E.A."/>
            <person name="Yee Ngan C."/>
            <person name="Ohm R.A."/>
            <person name="Salamov A.A."/>
            <person name="Grigoriev I.V."/>
            <person name="Spatafora J.W."/>
            <person name="Berbee M.L."/>
        </authorList>
    </citation>
    <scope>NUCLEOTIDE SEQUENCE [LARGE SCALE GENOMIC DNA]</scope>
    <source>
        <strain evidence="3 4">JEL478</strain>
    </source>
</reference>
<keyword evidence="4" id="KW-1185">Reference proteome</keyword>
<dbReference type="STRING" id="1344416.A0A139AHJ8"/>
<gene>
    <name evidence="3" type="ORF">M427DRAFT_31746</name>
</gene>
<accession>A0A139AHJ8</accession>
<evidence type="ECO:0000256" key="2">
    <source>
        <dbReference type="ARBA" id="ARBA00023002"/>
    </source>
</evidence>
<organism evidence="3 4">
    <name type="scientific">Gonapodya prolifera (strain JEL478)</name>
    <name type="common">Monoblepharis prolifera</name>
    <dbReference type="NCBI Taxonomy" id="1344416"/>
    <lineage>
        <taxon>Eukaryota</taxon>
        <taxon>Fungi</taxon>
        <taxon>Fungi incertae sedis</taxon>
        <taxon>Chytridiomycota</taxon>
        <taxon>Chytridiomycota incertae sedis</taxon>
        <taxon>Monoblepharidomycetes</taxon>
        <taxon>Monoblepharidales</taxon>
        <taxon>Gonapodyaceae</taxon>
        <taxon>Gonapodya</taxon>
    </lineage>
</organism>
<dbReference type="Proteomes" id="UP000070544">
    <property type="component" value="Unassembled WGS sequence"/>
</dbReference>
<evidence type="ECO:0000313" key="4">
    <source>
        <dbReference type="Proteomes" id="UP000070544"/>
    </source>
</evidence>
<sequence length="481" mass="53446">MLTGPNSLRRLGLRQEVANFVVFMANDYPSYAADKIFQPIPGFEAGGNSGHHIAQALLAAKNFTGHRIDARQQRHQSAGRSHCETRGLDVFSTLVDALREQDVLVITLHSLAPPGTREKLIRAAGEAGVKWILPNAWGIDGTYELIARDLPMFAVAKTWALITEIGKSSYIAITTGFWYEWSLDIPDAFGFDFANKRGTLFDGGNSKIPISTWPHNVIFESVLRVTDTDRSEWTVTMEPTAERFSTNKALLGKGDRRAFGRMLYSRVMYADGWGDFLRYSTSINDDLRLLTEDMDDATRRAIKRQQEGDGWSPWRDLLLARRALYEPRTALCNGASRMPAALDAQTADAVEAAREADAKELQVHEGAERTRESVVVVIGEFPVSVDAAFIGKQLSEIDEYFRVTVAVGPSARTRQRHSALTLLVKTQMKDQELTARVARLGKEATRNLVGGLYIVADGSWFNSVGWWNEEGAGWGKEGGME</sequence>
<dbReference type="InterPro" id="IPR036291">
    <property type="entry name" value="NAD(P)-bd_dom_sf"/>
</dbReference>